<gene>
    <name evidence="2" type="ORF">X777_12888</name>
</gene>
<protein>
    <submittedName>
        <fullName evidence="2">Uncharacterized protein</fullName>
    </submittedName>
</protein>
<dbReference type="EMBL" id="KK107575">
    <property type="protein sequence ID" value="EZA48730.1"/>
    <property type="molecule type" value="Genomic_DNA"/>
</dbReference>
<feature type="compositionally biased region" description="Low complexity" evidence="1">
    <location>
        <begin position="1"/>
        <end position="12"/>
    </location>
</feature>
<evidence type="ECO:0000313" key="2">
    <source>
        <dbReference type="EMBL" id="EZA48730.1"/>
    </source>
</evidence>
<organism evidence="2 3">
    <name type="scientific">Ooceraea biroi</name>
    <name type="common">Clonal raider ant</name>
    <name type="synonym">Cerapachys biroi</name>
    <dbReference type="NCBI Taxonomy" id="2015173"/>
    <lineage>
        <taxon>Eukaryota</taxon>
        <taxon>Metazoa</taxon>
        <taxon>Ecdysozoa</taxon>
        <taxon>Arthropoda</taxon>
        <taxon>Hexapoda</taxon>
        <taxon>Insecta</taxon>
        <taxon>Pterygota</taxon>
        <taxon>Neoptera</taxon>
        <taxon>Endopterygota</taxon>
        <taxon>Hymenoptera</taxon>
        <taxon>Apocrita</taxon>
        <taxon>Aculeata</taxon>
        <taxon>Formicoidea</taxon>
        <taxon>Formicidae</taxon>
        <taxon>Dorylinae</taxon>
        <taxon>Ooceraea</taxon>
    </lineage>
</organism>
<dbReference type="Proteomes" id="UP000053097">
    <property type="component" value="Unassembled WGS sequence"/>
</dbReference>
<reference evidence="2 3" key="1">
    <citation type="journal article" date="2014" name="Curr. Biol.">
        <title>The genome of the clonal raider ant Cerapachys biroi.</title>
        <authorList>
            <person name="Oxley P.R."/>
            <person name="Ji L."/>
            <person name="Fetter-Pruneda I."/>
            <person name="McKenzie S.K."/>
            <person name="Li C."/>
            <person name="Hu H."/>
            <person name="Zhang G."/>
            <person name="Kronauer D.J."/>
        </authorList>
    </citation>
    <scope>NUCLEOTIDE SEQUENCE [LARGE SCALE GENOMIC DNA]</scope>
</reference>
<dbReference type="AlphaFoldDB" id="A0A026VYJ6"/>
<dbReference type="OrthoDB" id="10071882at2759"/>
<evidence type="ECO:0000256" key="1">
    <source>
        <dbReference type="SAM" id="MobiDB-lite"/>
    </source>
</evidence>
<feature type="region of interest" description="Disordered" evidence="1">
    <location>
        <begin position="1"/>
        <end position="22"/>
    </location>
</feature>
<keyword evidence="3" id="KW-1185">Reference proteome</keyword>
<proteinExistence type="predicted"/>
<sequence>MRPRAAATPTTTGDASRGISRPPLPLALRITCVLALLVHAATWIPVTEAVVSENCVLEHSRDNSACVSYPREETLLVVSWFSR</sequence>
<accession>A0A026VYJ6</accession>
<name>A0A026VYJ6_OOCBI</name>
<evidence type="ECO:0000313" key="3">
    <source>
        <dbReference type="Proteomes" id="UP000053097"/>
    </source>
</evidence>